<evidence type="ECO:0000313" key="2">
    <source>
        <dbReference type="Proteomes" id="UP000012960"/>
    </source>
</evidence>
<sequence>MIFTNHCGPATMRATAYSSSSY</sequence>
<dbReference type="Gramene" id="Ma01_t22090.1">
    <property type="protein sequence ID" value="Ma01_p22090.1"/>
    <property type="gene ID" value="Ma01_g22090"/>
</dbReference>
<reference evidence="1" key="1">
    <citation type="submission" date="2021-05" db="UniProtKB">
        <authorList>
            <consortium name="EnsemblPlants"/>
        </authorList>
    </citation>
    <scope>IDENTIFICATION</scope>
    <source>
        <strain evidence="1">subsp. malaccensis</strain>
    </source>
</reference>
<evidence type="ECO:0000313" key="1">
    <source>
        <dbReference type="EnsemblPlants" id="Ma01_p22090.1"/>
    </source>
</evidence>
<protein>
    <submittedName>
        <fullName evidence="1">Uncharacterized protein</fullName>
    </submittedName>
</protein>
<keyword evidence="2" id="KW-1185">Reference proteome</keyword>
<name>A0A804HX07_MUSAM</name>
<proteinExistence type="predicted"/>
<organism evidence="1 2">
    <name type="scientific">Musa acuminata subsp. malaccensis</name>
    <name type="common">Wild banana</name>
    <name type="synonym">Musa malaccensis</name>
    <dbReference type="NCBI Taxonomy" id="214687"/>
    <lineage>
        <taxon>Eukaryota</taxon>
        <taxon>Viridiplantae</taxon>
        <taxon>Streptophyta</taxon>
        <taxon>Embryophyta</taxon>
        <taxon>Tracheophyta</taxon>
        <taxon>Spermatophyta</taxon>
        <taxon>Magnoliopsida</taxon>
        <taxon>Liliopsida</taxon>
        <taxon>Zingiberales</taxon>
        <taxon>Musaceae</taxon>
        <taxon>Musa</taxon>
    </lineage>
</organism>
<accession>A0A804HX07</accession>
<dbReference type="Proteomes" id="UP000012960">
    <property type="component" value="Unplaced"/>
</dbReference>
<dbReference type="AlphaFoldDB" id="A0A804HX07"/>
<dbReference type="EnsemblPlants" id="Ma01_t22090.1">
    <property type="protein sequence ID" value="Ma01_p22090.1"/>
    <property type="gene ID" value="Ma01_g22090"/>
</dbReference>
<dbReference type="InParanoid" id="A0A804HX07"/>